<dbReference type="InterPro" id="IPR011701">
    <property type="entry name" value="MFS"/>
</dbReference>
<dbReference type="InterPro" id="IPR036259">
    <property type="entry name" value="MFS_trans_sf"/>
</dbReference>
<feature type="transmembrane region" description="Helical" evidence="7">
    <location>
        <begin position="56"/>
        <end position="74"/>
    </location>
</feature>
<evidence type="ECO:0000256" key="3">
    <source>
        <dbReference type="ARBA" id="ARBA00022692"/>
    </source>
</evidence>
<dbReference type="PRINTS" id="PR01036">
    <property type="entry name" value="TCRTETB"/>
</dbReference>
<dbReference type="EMBL" id="WVTB01000032">
    <property type="protein sequence ID" value="KAF3806822.1"/>
    <property type="molecule type" value="Genomic_DNA"/>
</dbReference>
<evidence type="ECO:0000256" key="2">
    <source>
        <dbReference type="ARBA" id="ARBA00022448"/>
    </source>
</evidence>
<accession>A0A8H4FLR6</accession>
<feature type="transmembrane region" description="Helical" evidence="7">
    <location>
        <begin position="397"/>
        <end position="417"/>
    </location>
</feature>
<dbReference type="SUPFAM" id="SSF103473">
    <property type="entry name" value="MFS general substrate transporter"/>
    <property type="match status" value="1"/>
</dbReference>
<dbReference type="GeneID" id="69014217"/>
<dbReference type="GO" id="GO:0005886">
    <property type="term" value="C:plasma membrane"/>
    <property type="evidence" value="ECO:0007669"/>
    <property type="project" value="TreeGrafter"/>
</dbReference>
<evidence type="ECO:0000256" key="4">
    <source>
        <dbReference type="ARBA" id="ARBA00022989"/>
    </source>
</evidence>
<dbReference type="Proteomes" id="UP000613401">
    <property type="component" value="Unassembled WGS sequence"/>
</dbReference>
<evidence type="ECO:0000256" key="6">
    <source>
        <dbReference type="SAM" id="MobiDB-lite"/>
    </source>
</evidence>
<protein>
    <submittedName>
        <fullName evidence="9">Efflux pump roqT</fullName>
    </submittedName>
</protein>
<reference evidence="9" key="1">
    <citation type="journal article" date="2020" name="Phytopathology">
        <title>Genome sequence and comparative analysis of Colletotrichum gloeosporioides isolated from Liriodendron leaves.</title>
        <authorList>
            <person name="Fu F.F."/>
            <person name="Hao Z."/>
            <person name="Wang P."/>
            <person name="Lu Y."/>
            <person name="Xue L.J."/>
            <person name="Wei G."/>
            <person name="Tian Y."/>
            <person name="Baishi H."/>
            <person name="Xu H."/>
            <person name="Shi J."/>
            <person name="Cheng T."/>
            <person name="Wang G."/>
            <person name="Yi Y."/>
            <person name="Chen J."/>
        </authorList>
    </citation>
    <scope>NUCLEOTIDE SEQUENCE</scope>
    <source>
        <strain evidence="9">Lc1</strain>
    </source>
</reference>
<sequence length="566" mass="60261">MASTQSPKQDRPPDKDEKAVVENKHDKMNDAEEKGTAPDGSTTRDDEDESRYLTGAQLWLVLASLCLSVFLVALDQTIIAPALGAITSEFASIRDIGWYGSSYLMTQTVLQPLYGSIYHLFDIKMTFLGAVALFELGSLITAVAPTSAAFIVGRAVAGLGTAGIFSGSLVILAFTMPLRHRPAMFGVFGGLWGISSVVGPLLGGAFTDKVTWRWCFYINLPIGGVAMVVIFFFLRITRPAADGDEDAPRDGSFVGRILRLDLAGTAAFFPAIVMLLLALQWGGADYAWDDSRIIGLFVGAGATAAVFVGIEIRQQDKGILPPRFFKNRDVLSAMLFALFVGAFFFPLVYYLALYFQVVQGDSAVQAGLKLLPYLISVVIASIASGALITAFGSYNPVILVSTAVLTAGMALIATFWVDTPLSKWFGYQVVAGLGTGVCFQAGIIVVQNVLPQQLIPQATACVQFFQSLGGAVFVAVAQTAFQNGIIDNVARGAPGVDARVLIDSGASQIRQVLADMGREDAVGAVLRAYALGLRNTFCISAAAAACTFLVSWGFRWKRIGGAGEKG</sequence>
<feature type="transmembrane region" description="Helical" evidence="7">
    <location>
        <begin position="370"/>
        <end position="390"/>
    </location>
</feature>
<feature type="region of interest" description="Disordered" evidence="6">
    <location>
        <begin position="1"/>
        <end position="48"/>
    </location>
</feature>
<evidence type="ECO:0000313" key="9">
    <source>
        <dbReference type="EMBL" id="KAF3806822.1"/>
    </source>
</evidence>
<dbReference type="CDD" id="cd17502">
    <property type="entry name" value="MFS_Azr1_MDR_like"/>
    <property type="match status" value="1"/>
</dbReference>
<dbReference type="PANTHER" id="PTHR23501">
    <property type="entry name" value="MAJOR FACILITATOR SUPERFAMILY"/>
    <property type="match status" value="1"/>
</dbReference>
<dbReference type="PANTHER" id="PTHR23501:SF198">
    <property type="entry name" value="AZOLE RESISTANCE PROTEIN 1-RELATED"/>
    <property type="match status" value="1"/>
</dbReference>
<dbReference type="FunFam" id="1.20.1250.20:FF:000196">
    <property type="entry name" value="MFS toxin efflux pump (AflT)"/>
    <property type="match status" value="1"/>
</dbReference>
<keyword evidence="5 7" id="KW-0472">Membrane</keyword>
<dbReference type="InterPro" id="IPR020846">
    <property type="entry name" value="MFS_dom"/>
</dbReference>
<proteinExistence type="predicted"/>
<dbReference type="Gene3D" id="1.20.1720.10">
    <property type="entry name" value="Multidrug resistance protein D"/>
    <property type="match status" value="1"/>
</dbReference>
<keyword evidence="2" id="KW-0813">Transport</keyword>
<dbReference type="Gene3D" id="1.20.1250.20">
    <property type="entry name" value="MFS general substrate transporter like domains"/>
    <property type="match status" value="1"/>
</dbReference>
<feature type="transmembrane region" description="Helical" evidence="7">
    <location>
        <begin position="257"/>
        <end position="281"/>
    </location>
</feature>
<reference evidence="9" key="2">
    <citation type="submission" date="2020-03" db="EMBL/GenBank/DDBJ databases">
        <authorList>
            <person name="Fu F.-F."/>
            <person name="Chen J."/>
        </authorList>
    </citation>
    <scope>NUCLEOTIDE SEQUENCE</scope>
    <source>
        <strain evidence="9">Lc1</strain>
    </source>
</reference>
<feature type="transmembrane region" description="Helical" evidence="7">
    <location>
        <begin position="183"/>
        <end position="204"/>
    </location>
</feature>
<feature type="transmembrane region" description="Helical" evidence="7">
    <location>
        <begin position="216"/>
        <end position="236"/>
    </location>
</feature>
<feature type="transmembrane region" description="Helical" evidence="7">
    <location>
        <begin position="127"/>
        <end position="151"/>
    </location>
</feature>
<feature type="domain" description="Major facilitator superfamily (MFS) profile" evidence="8">
    <location>
        <begin position="61"/>
        <end position="559"/>
    </location>
</feature>
<keyword evidence="10" id="KW-1185">Reference proteome</keyword>
<comment type="caution">
    <text evidence="9">The sequence shown here is derived from an EMBL/GenBank/DDBJ whole genome shotgun (WGS) entry which is preliminary data.</text>
</comment>
<keyword evidence="3 7" id="KW-0812">Transmembrane</keyword>
<dbReference type="Pfam" id="PF07690">
    <property type="entry name" value="MFS_1"/>
    <property type="match status" value="1"/>
</dbReference>
<evidence type="ECO:0000256" key="5">
    <source>
        <dbReference type="ARBA" id="ARBA00023136"/>
    </source>
</evidence>
<evidence type="ECO:0000256" key="7">
    <source>
        <dbReference type="SAM" id="Phobius"/>
    </source>
</evidence>
<dbReference type="RefSeq" id="XP_045265981.1">
    <property type="nucleotide sequence ID" value="XM_045407060.1"/>
</dbReference>
<feature type="transmembrane region" description="Helical" evidence="7">
    <location>
        <begin position="293"/>
        <end position="310"/>
    </location>
</feature>
<name>A0A8H4FLR6_COLGL</name>
<organism evidence="9 10">
    <name type="scientific">Colletotrichum gloeosporioides</name>
    <name type="common">Anthracnose fungus</name>
    <name type="synonym">Glomerella cingulata</name>
    <dbReference type="NCBI Taxonomy" id="474922"/>
    <lineage>
        <taxon>Eukaryota</taxon>
        <taxon>Fungi</taxon>
        <taxon>Dikarya</taxon>
        <taxon>Ascomycota</taxon>
        <taxon>Pezizomycotina</taxon>
        <taxon>Sordariomycetes</taxon>
        <taxon>Hypocreomycetidae</taxon>
        <taxon>Glomerellales</taxon>
        <taxon>Glomerellaceae</taxon>
        <taxon>Colletotrichum</taxon>
        <taxon>Colletotrichum gloeosporioides species complex</taxon>
    </lineage>
</organism>
<gene>
    <name evidence="9" type="ORF">GCG54_00007071</name>
</gene>
<feature type="compositionally biased region" description="Basic and acidic residues" evidence="6">
    <location>
        <begin position="8"/>
        <end position="36"/>
    </location>
</feature>
<evidence type="ECO:0000259" key="8">
    <source>
        <dbReference type="PROSITE" id="PS50850"/>
    </source>
</evidence>
<dbReference type="AlphaFoldDB" id="A0A8H4FLR6"/>
<keyword evidence="4 7" id="KW-1133">Transmembrane helix</keyword>
<dbReference type="GO" id="GO:0022857">
    <property type="term" value="F:transmembrane transporter activity"/>
    <property type="evidence" value="ECO:0007669"/>
    <property type="project" value="InterPro"/>
</dbReference>
<comment type="subcellular location">
    <subcellularLocation>
        <location evidence="1">Membrane</location>
        <topology evidence="1">Multi-pass membrane protein</topology>
    </subcellularLocation>
</comment>
<feature type="transmembrane region" description="Helical" evidence="7">
    <location>
        <begin position="429"/>
        <end position="450"/>
    </location>
</feature>
<feature type="transmembrane region" description="Helical" evidence="7">
    <location>
        <begin position="157"/>
        <end position="176"/>
    </location>
</feature>
<dbReference type="FunFam" id="1.20.1720.10:FF:000012">
    <property type="entry name" value="MFS toxin efflux pump (AflT)"/>
    <property type="match status" value="1"/>
</dbReference>
<evidence type="ECO:0000313" key="10">
    <source>
        <dbReference type="Proteomes" id="UP000613401"/>
    </source>
</evidence>
<dbReference type="PROSITE" id="PS50850">
    <property type="entry name" value="MFS"/>
    <property type="match status" value="1"/>
</dbReference>
<feature type="transmembrane region" description="Helical" evidence="7">
    <location>
        <begin position="330"/>
        <end position="350"/>
    </location>
</feature>
<evidence type="ECO:0000256" key="1">
    <source>
        <dbReference type="ARBA" id="ARBA00004141"/>
    </source>
</evidence>